<evidence type="ECO:0000256" key="1">
    <source>
        <dbReference type="ARBA" id="ARBA00010165"/>
    </source>
</evidence>
<evidence type="ECO:0000256" key="2">
    <source>
        <dbReference type="ARBA" id="ARBA00011738"/>
    </source>
</evidence>
<dbReference type="Pfam" id="PF01636">
    <property type="entry name" value="APH"/>
    <property type="match status" value="1"/>
</dbReference>
<keyword evidence="6 10" id="KW-0418">Kinase</keyword>
<dbReference type="Proteomes" id="UP001652623">
    <property type="component" value="Chromosome 9"/>
</dbReference>
<dbReference type="Gene3D" id="3.90.1200.10">
    <property type="match status" value="1"/>
</dbReference>
<dbReference type="GeneID" id="107427008"/>
<dbReference type="InterPro" id="IPR009212">
    <property type="entry name" value="Methylthioribose_kinase"/>
</dbReference>
<dbReference type="PIRSF" id="PIRSF031134">
    <property type="entry name" value="MTRK"/>
    <property type="match status" value="1"/>
</dbReference>
<evidence type="ECO:0000256" key="7">
    <source>
        <dbReference type="ARBA" id="ARBA00022840"/>
    </source>
</evidence>
<protein>
    <recommendedName>
        <fullName evidence="3">S-methyl-5-thioribose kinase</fullName>
        <ecNumber evidence="3">2.7.1.100</ecNumber>
    </recommendedName>
</protein>
<evidence type="ECO:0000259" key="8">
    <source>
        <dbReference type="Pfam" id="PF01636"/>
    </source>
</evidence>
<dbReference type="KEGG" id="zju:107427008"/>
<dbReference type="NCBIfam" id="TIGR01767">
    <property type="entry name" value="MTRK"/>
    <property type="match status" value="1"/>
</dbReference>
<evidence type="ECO:0000313" key="9">
    <source>
        <dbReference type="Proteomes" id="UP001652623"/>
    </source>
</evidence>
<reference evidence="10" key="1">
    <citation type="submission" date="2025-08" db="UniProtKB">
        <authorList>
            <consortium name="RefSeq"/>
        </authorList>
    </citation>
    <scope>IDENTIFICATION</scope>
    <source>
        <tissue evidence="10">Seedling</tissue>
    </source>
</reference>
<evidence type="ECO:0000256" key="6">
    <source>
        <dbReference type="ARBA" id="ARBA00022777"/>
    </source>
</evidence>
<proteinExistence type="inferred from homology"/>
<dbReference type="AlphaFoldDB" id="A0A6P4AED4"/>
<keyword evidence="4" id="KW-0808">Transferase</keyword>
<dbReference type="GO" id="GO:0046522">
    <property type="term" value="F:S-methyl-5-thioribose kinase activity"/>
    <property type="evidence" value="ECO:0007669"/>
    <property type="project" value="UniProtKB-EC"/>
</dbReference>
<accession>A0A6P4AED4</accession>
<keyword evidence="9" id="KW-1185">Reference proteome</keyword>
<dbReference type="FunCoup" id="A0A6P4AED4">
    <property type="interactions" value="1115"/>
</dbReference>
<dbReference type="PANTHER" id="PTHR34273:SF2">
    <property type="entry name" value="METHYLTHIORIBOSE KINASE"/>
    <property type="match status" value="1"/>
</dbReference>
<feature type="domain" description="Aminoglycoside phosphotransferase" evidence="8">
    <location>
        <begin position="37"/>
        <end position="272"/>
    </location>
</feature>
<evidence type="ECO:0000313" key="10">
    <source>
        <dbReference type="RefSeq" id="XP_015892827.2"/>
    </source>
</evidence>
<dbReference type="InterPro" id="IPR002575">
    <property type="entry name" value="Aminoglycoside_PTrfase"/>
</dbReference>
<evidence type="ECO:0000256" key="4">
    <source>
        <dbReference type="ARBA" id="ARBA00022679"/>
    </source>
</evidence>
<dbReference type="SUPFAM" id="SSF56112">
    <property type="entry name" value="Protein kinase-like (PK-like)"/>
    <property type="match status" value="1"/>
</dbReference>
<comment type="subunit">
    <text evidence="2">Homodimer.</text>
</comment>
<sequence>MSFSDFRTLNVDSLVEYIKTVPSLSSKLGNKLDGLTVKEVGDGNLNFVYIVIGSAGSLVIKQAVPYVRLIGESWPMTKERAYYEASSLKEHRRWCPDHVPEVYHFDRTMCLIGMRYLEPPHIILRKGLVAGIEYPLLADHMSEFMANTLFHTSLLFHSTTDHKRAVAEYCGNEGICRLTEQVVFSDPYKVSEHNRWTSPYLDAEAEAIREDNALKIEVAELKSKFCERAQALIHGDLHTSSVMVTSDSTQVIDSEFAFVGPMGYDVGAFLGNLILAYFAQDGHANATNDRKKYKEWILRTIEESWNLFHKKFIALWDKHKDGSGEAYLSAIYNNPELQNLIQNKYMEDLLHDTLGFGSAKMIRRIVGVAHVEDFESIADPGKRANCERRALHLAKLLLKERRKFKTIDQVVSVIRSADPSIQ</sequence>
<dbReference type="InterPro" id="IPR011009">
    <property type="entry name" value="Kinase-like_dom_sf"/>
</dbReference>
<keyword evidence="5" id="KW-0547">Nucleotide-binding</keyword>
<gene>
    <name evidence="10" type="primary">LOC107427008</name>
</gene>
<evidence type="ECO:0000256" key="3">
    <source>
        <dbReference type="ARBA" id="ARBA00012128"/>
    </source>
</evidence>
<dbReference type="GO" id="GO:0009086">
    <property type="term" value="P:methionine biosynthetic process"/>
    <property type="evidence" value="ECO:0007669"/>
    <property type="project" value="InterPro"/>
</dbReference>
<dbReference type="Gene3D" id="3.30.200.20">
    <property type="entry name" value="Phosphorylase Kinase, domain 1"/>
    <property type="match status" value="1"/>
</dbReference>
<organism evidence="9 10">
    <name type="scientific">Ziziphus jujuba</name>
    <name type="common">Chinese jujube</name>
    <name type="synonym">Ziziphus sativa</name>
    <dbReference type="NCBI Taxonomy" id="326968"/>
    <lineage>
        <taxon>Eukaryota</taxon>
        <taxon>Viridiplantae</taxon>
        <taxon>Streptophyta</taxon>
        <taxon>Embryophyta</taxon>
        <taxon>Tracheophyta</taxon>
        <taxon>Spermatophyta</taxon>
        <taxon>Magnoliopsida</taxon>
        <taxon>eudicotyledons</taxon>
        <taxon>Gunneridae</taxon>
        <taxon>Pentapetalae</taxon>
        <taxon>rosids</taxon>
        <taxon>fabids</taxon>
        <taxon>Rosales</taxon>
        <taxon>Rhamnaceae</taxon>
        <taxon>Paliureae</taxon>
        <taxon>Ziziphus</taxon>
    </lineage>
</organism>
<dbReference type="EC" id="2.7.1.100" evidence="3"/>
<dbReference type="InParanoid" id="A0A6P4AED4"/>
<dbReference type="RefSeq" id="XP_015892827.2">
    <property type="nucleotide sequence ID" value="XM_016037341.4"/>
</dbReference>
<comment type="similarity">
    <text evidence="1">Belongs to the methylthioribose kinase family.</text>
</comment>
<dbReference type="GO" id="GO:0005524">
    <property type="term" value="F:ATP binding"/>
    <property type="evidence" value="ECO:0007669"/>
    <property type="project" value="UniProtKB-KW"/>
</dbReference>
<dbReference type="PANTHER" id="PTHR34273">
    <property type="entry name" value="METHYLTHIORIBOSE KINASE"/>
    <property type="match status" value="1"/>
</dbReference>
<name>A0A6P4AED4_ZIZJJ</name>
<evidence type="ECO:0000256" key="5">
    <source>
        <dbReference type="ARBA" id="ARBA00022741"/>
    </source>
</evidence>
<keyword evidence="7" id="KW-0067">ATP-binding</keyword>